<proteinExistence type="predicted"/>
<accession>A0AB34K3L7</accession>
<name>A0AB34K3L7_PRYPA</name>
<reference evidence="1 2" key="1">
    <citation type="journal article" date="2024" name="Science">
        <title>Giant polyketide synthase enzymes in the biosynthesis of giant marine polyether toxins.</title>
        <authorList>
            <person name="Fallon T.R."/>
            <person name="Shende V.V."/>
            <person name="Wierzbicki I.H."/>
            <person name="Pendleton A.L."/>
            <person name="Watervoot N.F."/>
            <person name="Auber R.P."/>
            <person name="Gonzalez D.J."/>
            <person name="Wisecaver J.H."/>
            <person name="Moore B.S."/>
        </authorList>
    </citation>
    <scope>NUCLEOTIDE SEQUENCE [LARGE SCALE GENOMIC DNA]</scope>
    <source>
        <strain evidence="1 2">12B1</strain>
    </source>
</reference>
<sequence length="251" mass="28206">MVYHFGKPMAQATLESNQAFSSVFNSSVPQRPVVKSALRSYGGRPLGPTSYNPPTPEWMRDPERESSVFASKTQKSSIKKMLTSDIDFLNKPELLHKVHGDVPGSLGYSWPRKSHEINIGRSGDELVDRWYDADVGAKQTLATNVQRSPRKYASSFSSASKRFSQTRQTHELGPGAYEIPIVAVQVKDAKRESYAFKSLTSTGFVAPKANEAPDMIQSSQYADLAKHWTSKGLPFSTRERFPRQRVRWSQF</sequence>
<organism evidence="1 2">
    <name type="scientific">Prymnesium parvum</name>
    <name type="common">Toxic golden alga</name>
    <dbReference type="NCBI Taxonomy" id="97485"/>
    <lineage>
        <taxon>Eukaryota</taxon>
        <taxon>Haptista</taxon>
        <taxon>Haptophyta</taxon>
        <taxon>Prymnesiophyceae</taxon>
        <taxon>Prymnesiales</taxon>
        <taxon>Prymnesiaceae</taxon>
        <taxon>Prymnesium</taxon>
    </lineage>
</organism>
<protein>
    <submittedName>
        <fullName evidence="1">Uncharacterized protein</fullName>
    </submittedName>
</protein>
<comment type="caution">
    <text evidence="1">The sequence shown here is derived from an EMBL/GenBank/DDBJ whole genome shotgun (WGS) entry which is preliminary data.</text>
</comment>
<evidence type="ECO:0000313" key="2">
    <source>
        <dbReference type="Proteomes" id="UP001515480"/>
    </source>
</evidence>
<dbReference type="Proteomes" id="UP001515480">
    <property type="component" value="Unassembled WGS sequence"/>
</dbReference>
<keyword evidence="2" id="KW-1185">Reference proteome</keyword>
<evidence type="ECO:0000313" key="1">
    <source>
        <dbReference type="EMBL" id="KAL1528840.1"/>
    </source>
</evidence>
<dbReference type="AlphaFoldDB" id="A0AB34K3L7"/>
<dbReference type="EMBL" id="JBGBPQ010000002">
    <property type="protein sequence ID" value="KAL1528840.1"/>
    <property type="molecule type" value="Genomic_DNA"/>
</dbReference>
<gene>
    <name evidence="1" type="ORF">AB1Y20_010163</name>
</gene>